<gene>
    <name evidence="2" type="ORF">GM658_24335</name>
</gene>
<accession>A0A6L6QNI5</accession>
<evidence type="ECO:0008006" key="4">
    <source>
        <dbReference type="Google" id="ProtNLM"/>
    </source>
</evidence>
<protein>
    <recommendedName>
        <fullName evidence="4">Type II secretion system protein</fullName>
    </recommendedName>
</protein>
<sequence>MKRPTKQQGAALLTLLLVAIIATAAVLLSAFSVNSVVRAREQRTYALLAQASEALIGFAATHGRLPRPSSGAAAPGAGDGHERATPCVTDEDCTGMLPWLDLGLPADDSWGHRLRYSVTPAFTAAPLARTAAIATRRVLSRDASGKPFFVVGQDMCSLAAQCAPAVILSRGGSDTPGSQDEAGNLLANADFMQRPRSSETNAPGGAFDDLLVTVPLHTLYQRMAAAKTLP</sequence>
<feature type="region of interest" description="Disordered" evidence="1">
    <location>
        <begin position="65"/>
        <end position="84"/>
    </location>
</feature>
<dbReference type="AlphaFoldDB" id="A0A6L6QNI5"/>
<proteinExistence type="predicted"/>
<dbReference type="EMBL" id="WNKX01000026">
    <property type="protein sequence ID" value="MTW13745.1"/>
    <property type="molecule type" value="Genomic_DNA"/>
</dbReference>
<comment type="caution">
    <text evidence="2">The sequence shown here is derived from an EMBL/GenBank/DDBJ whole genome shotgun (WGS) entry which is preliminary data.</text>
</comment>
<keyword evidence="3" id="KW-1185">Reference proteome</keyword>
<organism evidence="2 3">
    <name type="scientific">Massilia eburnea</name>
    <dbReference type="NCBI Taxonomy" id="1776165"/>
    <lineage>
        <taxon>Bacteria</taxon>
        <taxon>Pseudomonadati</taxon>
        <taxon>Pseudomonadota</taxon>
        <taxon>Betaproteobacteria</taxon>
        <taxon>Burkholderiales</taxon>
        <taxon>Oxalobacteraceae</taxon>
        <taxon>Telluria group</taxon>
        <taxon>Massilia</taxon>
    </lineage>
</organism>
<dbReference type="RefSeq" id="WP_155456658.1">
    <property type="nucleotide sequence ID" value="NZ_WNKX01000026.1"/>
</dbReference>
<evidence type="ECO:0000256" key="1">
    <source>
        <dbReference type="SAM" id="MobiDB-lite"/>
    </source>
</evidence>
<dbReference type="OrthoDB" id="6038212at2"/>
<evidence type="ECO:0000313" key="3">
    <source>
        <dbReference type="Proteomes" id="UP000472320"/>
    </source>
</evidence>
<dbReference type="Proteomes" id="UP000472320">
    <property type="component" value="Unassembled WGS sequence"/>
</dbReference>
<evidence type="ECO:0000313" key="2">
    <source>
        <dbReference type="EMBL" id="MTW13745.1"/>
    </source>
</evidence>
<name>A0A6L6QNI5_9BURK</name>
<reference evidence="2 3" key="1">
    <citation type="submission" date="2019-11" db="EMBL/GenBank/DDBJ databases">
        <title>Type strains purchased from KCTC, JCM and DSMZ.</title>
        <authorList>
            <person name="Lu H."/>
        </authorList>
    </citation>
    <scope>NUCLEOTIDE SEQUENCE [LARGE SCALE GENOMIC DNA]</scope>
    <source>
        <strain evidence="2 3">JCM 31587</strain>
    </source>
</reference>